<organism evidence="2 3">
    <name type="scientific">Ectobacillus funiculus</name>
    <dbReference type="NCBI Taxonomy" id="137993"/>
    <lineage>
        <taxon>Bacteria</taxon>
        <taxon>Bacillati</taxon>
        <taxon>Bacillota</taxon>
        <taxon>Bacilli</taxon>
        <taxon>Bacillales</taxon>
        <taxon>Bacillaceae</taxon>
        <taxon>Ectobacillus</taxon>
    </lineage>
</organism>
<dbReference type="Proteomes" id="UP001589609">
    <property type="component" value="Unassembled WGS sequence"/>
</dbReference>
<feature type="region of interest" description="Disordered" evidence="1">
    <location>
        <begin position="32"/>
        <end position="51"/>
    </location>
</feature>
<proteinExistence type="predicted"/>
<evidence type="ECO:0000313" key="2">
    <source>
        <dbReference type="EMBL" id="MFB9761994.1"/>
    </source>
</evidence>
<sequence>MRAHSRGTYITSFAFSIGYSFHPTKEVHFRSQEASLPAKGEAAYSRSHGWL</sequence>
<comment type="caution">
    <text evidence="2">The sequence shown here is derived from an EMBL/GenBank/DDBJ whole genome shotgun (WGS) entry which is preliminary data.</text>
</comment>
<protein>
    <submittedName>
        <fullName evidence="2">Uncharacterized protein</fullName>
    </submittedName>
</protein>
<keyword evidence="3" id="KW-1185">Reference proteome</keyword>
<evidence type="ECO:0000313" key="3">
    <source>
        <dbReference type="Proteomes" id="UP001589609"/>
    </source>
</evidence>
<accession>A0ABV5WN08</accession>
<dbReference type="EMBL" id="JBHMAF010000196">
    <property type="protein sequence ID" value="MFB9761994.1"/>
    <property type="molecule type" value="Genomic_DNA"/>
</dbReference>
<evidence type="ECO:0000256" key="1">
    <source>
        <dbReference type="SAM" id="MobiDB-lite"/>
    </source>
</evidence>
<gene>
    <name evidence="2" type="ORF">ACFFMS_27590</name>
</gene>
<name>A0ABV5WN08_9BACI</name>
<reference evidence="2 3" key="1">
    <citation type="submission" date="2024-09" db="EMBL/GenBank/DDBJ databases">
        <authorList>
            <person name="Sun Q."/>
            <person name="Mori K."/>
        </authorList>
    </citation>
    <scope>NUCLEOTIDE SEQUENCE [LARGE SCALE GENOMIC DNA]</scope>
    <source>
        <strain evidence="2 3">JCM 11201</strain>
    </source>
</reference>